<evidence type="ECO:0000256" key="1">
    <source>
        <dbReference type="ARBA" id="ARBA00005690"/>
    </source>
</evidence>
<dbReference type="Pfam" id="PF08646">
    <property type="entry name" value="Rep_fac-A_C"/>
    <property type="match status" value="1"/>
</dbReference>
<evidence type="ECO:0000313" key="10">
    <source>
        <dbReference type="Proteomes" id="UP001172457"/>
    </source>
</evidence>
<proteinExistence type="inferred from homology"/>
<dbReference type="GO" id="GO:0008270">
    <property type="term" value="F:zinc ion binding"/>
    <property type="evidence" value="ECO:0007669"/>
    <property type="project" value="UniProtKB-KW"/>
</dbReference>
<name>A0AA38TL34_9ASTR</name>
<dbReference type="InterPro" id="IPR003871">
    <property type="entry name" value="RFA1B/D_OB_1st"/>
</dbReference>
<dbReference type="Proteomes" id="UP001172457">
    <property type="component" value="Chromosome 3"/>
</dbReference>
<keyword evidence="3" id="KW-0863">Zinc-finger</keyword>
<evidence type="ECO:0000256" key="3">
    <source>
        <dbReference type="ARBA" id="ARBA00022771"/>
    </source>
</evidence>
<reference evidence="9" key="1">
    <citation type="submission" date="2023-03" db="EMBL/GenBank/DDBJ databases">
        <title>Chromosome-scale reference genome and RAD-based genetic map of yellow starthistle (Centaurea solstitialis) reveal putative structural variation and QTLs associated with invader traits.</title>
        <authorList>
            <person name="Reatini B."/>
            <person name="Cang F.A."/>
            <person name="Jiang Q."/>
            <person name="Mckibben M.T.W."/>
            <person name="Barker M.S."/>
            <person name="Rieseberg L.H."/>
            <person name="Dlugosch K.M."/>
        </authorList>
    </citation>
    <scope>NUCLEOTIDE SEQUENCE</scope>
    <source>
        <strain evidence="9">CAN-66</strain>
        <tissue evidence="9">Leaf</tissue>
    </source>
</reference>
<evidence type="ECO:0000259" key="7">
    <source>
        <dbReference type="Pfam" id="PF08646"/>
    </source>
</evidence>
<dbReference type="CDD" id="cd04480">
    <property type="entry name" value="RPA1_DBD_A_like"/>
    <property type="match status" value="1"/>
</dbReference>
<dbReference type="Gene3D" id="2.40.50.140">
    <property type="entry name" value="Nucleic acid-binding proteins"/>
    <property type="match status" value="3"/>
</dbReference>
<comment type="similarity">
    <text evidence="1">Belongs to the replication factor A protein 1 family.</text>
</comment>
<keyword evidence="4" id="KW-0862">Zinc</keyword>
<comment type="caution">
    <text evidence="9">The sequence shown here is derived from an EMBL/GenBank/DDBJ whole genome shotgun (WGS) entry which is preliminary data.</text>
</comment>
<keyword evidence="10" id="KW-1185">Reference proteome</keyword>
<evidence type="ECO:0000256" key="4">
    <source>
        <dbReference type="ARBA" id="ARBA00022833"/>
    </source>
</evidence>
<evidence type="ECO:0000313" key="9">
    <source>
        <dbReference type="EMBL" id="KAJ9555976.1"/>
    </source>
</evidence>
<dbReference type="AlphaFoldDB" id="A0AA38TL34"/>
<sequence>MEFVNLRDLREDNESWAIKVRVCRLWESLNSKKNGDLISLDMVFIDEMGTLMATTIRKNLVSKFKHLLKEGLVYSVKNFKVVRNSGDYRVVNSEFKIIFTLLTTVKRVEENEPSIPLHGFEYGKEKTVNTRVNDDTILTDIIGCITEIGDMETVGGGYTKRDLEIVTDYSVTCKVTLWGELGEKFMDKHPIENAKPPIIIIVTSTRIKRFRGVINFSTSSASKIYLNLQDNYVSSLESVFAHVCPRLKLMDTMCVAPKTVEEKMFDNRMSIEQLLRADWKDESKGYSITIMGVIDKFETHCGWFYLACKGCCRRVTPLDGFYKCGPCGIESDVTLTLYKLHFVVKDDTGVTTCVILHKLAERMVDSSALKLLNKSDPNSNEFPREILELCGKKYIFKIVLTDYNIKRGSDQFSVHNVFEPTEDLEKRFLSTYQEKKTCASTSGTISKGISTENDAPASLLDEVDGDIEAQQCLASISPTKRRKIIMDDESDDEGGG</sequence>
<dbReference type="SUPFAM" id="SSF50249">
    <property type="entry name" value="Nucleic acid-binding proteins"/>
    <property type="match status" value="3"/>
</dbReference>
<dbReference type="CDD" id="cd04481">
    <property type="entry name" value="RPA1_DBD_B_like"/>
    <property type="match status" value="1"/>
</dbReference>
<feature type="domain" description="Replication protein A OB" evidence="8">
    <location>
        <begin position="137"/>
        <end position="226"/>
    </location>
</feature>
<dbReference type="CDD" id="cd04476">
    <property type="entry name" value="RPA1_DBD_C"/>
    <property type="match status" value="1"/>
</dbReference>
<keyword evidence="5" id="KW-0238">DNA-binding</keyword>
<accession>A0AA38TL34</accession>
<protein>
    <recommendedName>
        <fullName evidence="11">Replication factor A C-terminal domain-containing protein</fullName>
    </recommendedName>
</protein>
<evidence type="ECO:0000259" key="8">
    <source>
        <dbReference type="Pfam" id="PF16900"/>
    </source>
</evidence>
<dbReference type="Pfam" id="PF02721">
    <property type="entry name" value="DUF223"/>
    <property type="match status" value="1"/>
</dbReference>
<dbReference type="PANTHER" id="PTHR47165:SF4">
    <property type="entry name" value="OS03G0429900 PROTEIN"/>
    <property type="match status" value="1"/>
</dbReference>
<evidence type="ECO:0008006" key="11">
    <source>
        <dbReference type="Google" id="ProtNLM"/>
    </source>
</evidence>
<evidence type="ECO:0000256" key="5">
    <source>
        <dbReference type="ARBA" id="ARBA00023125"/>
    </source>
</evidence>
<dbReference type="InterPro" id="IPR012340">
    <property type="entry name" value="NA-bd_OB-fold"/>
</dbReference>
<feature type="non-terminal residue" evidence="9">
    <location>
        <position position="1"/>
    </location>
</feature>
<dbReference type="InterPro" id="IPR013955">
    <property type="entry name" value="Rep_factor-A_C"/>
</dbReference>
<gene>
    <name evidence="9" type="ORF">OSB04_010590</name>
</gene>
<dbReference type="InterPro" id="IPR047192">
    <property type="entry name" value="Euk_RPA1_DBD_C"/>
</dbReference>
<feature type="domain" description="Replication factor A C-terminal" evidence="7">
    <location>
        <begin position="289"/>
        <end position="400"/>
    </location>
</feature>
<feature type="domain" description="Replication protein A 70 kDa DNA-binding subunit B/D first OB fold" evidence="6">
    <location>
        <begin position="3"/>
        <end position="107"/>
    </location>
</feature>
<evidence type="ECO:0000259" key="6">
    <source>
        <dbReference type="Pfam" id="PF02721"/>
    </source>
</evidence>
<dbReference type="EMBL" id="JARYMX010000003">
    <property type="protein sequence ID" value="KAJ9555976.1"/>
    <property type="molecule type" value="Genomic_DNA"/>
</dbReference>
<dbReference type="PANTHER" id="PTHR47165">
    <property type="entry name" value="OS03G0429900 PROTEIN"/>
    <property type="match status" value="1"/>
</dbReference>
<keyword evidence="2" id="KW-0479">Metal-binding</keyword>
<dbReference type="InterPro" id="IPR031657">
    <property type="entry name" value="REPA_OB_2"/>
</dbReference>
<dbReference type="GO" id="GO:0003677">
    <property type="term" value="F:DNA binding"/>
    <property type="evidence" value="ECO:0007669"/>
    <property type="project" value="UniProtKB-KW"/>
</dbReference>
<organism evidence="9 10">
    <name type="scientific">Centaurea solstitialis</name>
    <name type="common">yellow star-thistle</name>
    <dbReference type="NCBI Taxonomy" id="347529"/>
    <lineage>
        <taxon>Eukaryota</taxon>
        <taxon>Viridiplantae</taxon>
        <taxon>Streptophyta</taxon>
        <taxon>Embryophyta</taxon>
        <taxon>Tracheophyta</taxon>
        <taxon>Spermatophyta</taxon>
        <taxon>Magnoliopsida</taxon>
        <taxon>eudicotyledons</taxon>
        <taxon>Gunneridae</taxon>
        <taxon>Pentapetalae</taxon>
        <taxon>asterids</taxon>
        <taxon>campanulids</taxon>
        <taxon>Asterales</taxon>
        <taxon>Asteraceae</taxon>
        <taxon>Carduoideae</taxon>
        <taxon>Cardueae</taxon>
        <taxon>Centaureinae</taxon>
        <taxon>Centaurea</taxon>
    </lineage>
</organism>
<evidence type="ECO:0000256" key="2">
    <source>
        <dbReference type="ARBA" id="ARBA00022723"/>
    </source>
</evidence>
<dbReference type="Pfam" id="PF16900">
    <property type="entry name" value="REPA_OB_2"/>
    <property type="match status" value="1"/>
</dbReference>